<dbReference type="EMBL" id="CAJZBQ010000018">
    <property type="protein sequence ID" value="CAG9317301.1"/>
    <property type="molecule type" value="Genomic_DNA"/>
</dbReference>
<accession>A0AAU9IR76</accession>
<evidence type="ECO:0000313" key="1">
    <source>
        <dbReference type="EMBL" id="CAG9317301.1"/>
    </source>
</evidence>
<keyword evidence="2" id="KW-1185">Reference proteome</keyword>
<organism evidence="1 2">
    <name type="scientific">Blepharisma stoltei</name>
    <dbReference type="NCBI Taxonomy" id="1481888"/>
    <lineage>
        <taxon>Eukaryota</taxon>
        <taxon>Sar</taxon>
        <taxon>Alveolata</taxon>
        <taxon>Ciliophora</taxon>
        <taxon>Postciliodesmatophora</taxon>
        <taxon>Heterotrichea</taxon>
        <taxon>Heterotrichida</taxon>
        <taxon>Blepharismidae</taxon>
        <taxon>Blepharisma</taxon>
    </lineage>
</organism>
<evidence type="ECO:0000313" key="2">
    <source>
        <dbReference type="Proteomes" id="UP001162131"/>
    </source>
</evidence>
<sequence>MKGDNKKQIFEEALLKEIEILCKNYSPLRSKNLKWECEGCRGYLLDKKFIKRKQVKLLIDDYGCMFVEIAAFTTQTYKVSDLLEKSVIRMNNNIFQGLKSIWSYINPSQGKLLSKNSYSKLQQIFADALYSRYNAKNLQIDLSVDFGKDSGIVFQEFYDSFFEMLNSAISSKDVKAYSDRLNEILLLLFNKSTPFLMKNRLSRTPDPRPSYSPWMLRNYPHYPPTPTLLYTRPSSRLVASFRAELSPCRSTFYS</sequence>
<comment type="caution">
    <text evidence="1">The sequence shown here is derived from an EMBL/GenBank/DDBJ whole genome shotgun (WGS) entry which is preliminary data.</text>
</comment>
<proteinExistence type="predicted"/>
<dbReference type="Proteomes" id="UP001162131">
    <property type="component" value="Unassembled WGS sequence"/>
</dbReference>
<protein>
    <submittedName>
        <fullName evidence="1">Uncharacterized protein</fullName>
    </submittedName>
</protein>
<gene>
    <name evidence="1" type="ORF">BSTOLATCC_MIC18553</name>
</gene>
<dbReference type="AlphaFoldDB" id="A0AAU9IR76"/>
<reference evidence="1" key="1">
    <citation type="submission" date="2021-09" db="EMBL/GenBank/DDBJ databases">
        <authorList>
            <consortium name="AG Swart"/>
            <person name="Singh M."/>
            <person name="Singh A."/>
            <person name="Seah K."/>
            <person name="Emmerich C."/>
        </authorList>
    </citation>
    <scope>NUCLEOTIDE SEQUENCE</scope>
    <source>
        <strain evidence="1">ATCC30299</strain>
    </source>
</reference>
<name>A0AAU9IR76_9CILI</name>